<dbReference type="Gene3D" id="3.90.1300.10">
    <property type="entry name" value="Amidase signature (AS) domain"/>
    <property type="match status" value="1"/>
</dbReference>
<dbReference type="EMBL" id="LIDH01000157">
    <property type="protein sequence ID" value="KRP38411.1"/>
    <property type="molecule type" value="Genomic_DNA"/>
</dbReference>
<dbReference type="Proteomes" id="UP000052124">
    <property type="component" value="Unassembled WGS sequence"/>
</dbReference>
<accession>A0A0R2XWI1</accession>
<dbReference type="AlphaFoldDB" id="A0A0R2XWI1"/>
<name>A0A0R2XWI1_9GAMM</name>
<evidence type="ECO:0000313" key="2">
    <source>
        <dbReference type="Proteomes" id="UP000052124"/>
    </source>
</evidence>
<gene>
    <name evidence="1" type="ORF">ABS26_11155</name>
</gene>
<protein>
    <submittedName>
        <fullName evidence="1">Uncharacterized protein</fullName>
    </submittedName>
</protein>
<dbReference type="InterPro" id="IPR036928">
    <property type="entry name" value="AS_sf"/>
</dbReference>
<reference evidence="1 2" key="1">
    <citation type="submission" date="2015-10" db="EMBL/GenBank/DDBJ databases">
        <title>Metagenome-Assembled Genomes uncover a global brackish microbiome.</title>
        <authorList>
            <person name="Hugerth L.W."/>
            <person name="Larsson J."/>
            <person name="Alneberg J."/>
            <person name="Lindh M.V."/>
            <person name="Legrand C."/>
            <person name="Pinhassi J."/>
            <person name="Andersson A.F."/>
        </authorList>
    </citation>
    <scope>NUCLEOTIDE SEQUENCE [LARGE SCALE GENOMIC DNA]</scope>
    <source>
        <strain evidence="1">BACL3 MAG-120531-bin86</strain>
    </source>
</reference>
<proteinExistence type="predicted"/>
<dbReference type="SUPFAM" id="SSF75304">
    <property type="entry name" value="Amidase signature (AS) enzymes"/>
    <property type="match status" value="1"/>
</dbReference>
<sequence>FSQYSGFTAFYNGTGAPSMSVPLHSTSAGLPIGIQMSADWGQDALLLKLAAQLEGAAPWPRRAPL</sequence>
<organism evidence="1 2">
    <name type="scientific">OM182 bacterium BACL3 MAG-120531-bin86</name>
    <dbReference type="NCBI Taxonomy" id="1655628"/>
    <lineage>
        <taxon>Bacteria</taxon>
        <taxon>Pseudomonadati</taxon>
        <taxon>Pseudomonadota</taxon>
        <taxon>Gammaproteobacteria</taxon>
        <taxon>OMG group</taxon>
        <taxon>OM182 clade</taxon>
    </lineage>
</organism>
<feature type="non-terminal residue" evidence="1">
    <location>
        <position position="1"/>
    </location>
</feature>
<evidence type="ECO:0000313" key="1">
    <source>
        <dbReference type="EMBL" id="KRP38411.1"/>
    </source>
</evidence>
<comment type="caution">
    <text evidence="1">The sequence shown here is derived from an EMBL/GenBank/DDBJ whole genome shotgun (WGS) entry which is preliminary data.</text>
</comment>